<evidence type="ECO:0000256" key="1">
    <source>
        <dbReference type="ARBA" id="ARBA00023015"/>
    </source>
</evidence>
<dbReference type="EMBL" id="JASCIQ010000002">
    <property type="protein sequence ID" value="MDI3402659.1"/>
    <property type="molecule type" value="Genomic_DNA"/>
</dbReference>
<proteinExistence type="predicted"/>
<dbReference type="InterPro" id="IPR050109">
    <property type="entry name" value="HTH-type_TetR-like_transc_reg"/>
</dbReference>
<dbReference type="InterPro" id="IPR001647">
    <property type="entry name" value="HTH_TetR"/>
</dbReference>
<dbReference type="Proteomes" id="UP001223978">
    <property type="component" value="Unassembled WGS sequence"/>
</dbReference>
<dbReference type="InterPro" id="IPR009057">
    <property type="entry name" value="Homeodomain-like_sf"/>
</dbReference>
<accession>A0ABT6S3I4</accession>
<evidence type="ECO:0000259" key="6">
    <source>
        <dbReference type="PROSITE" id="PS50977"/>
    </source>
</evidence>
<feature type="compositionally biased region" description="Basic and acidic residues" evidence="5">
    <location>
        <begin position="18"/>
        <end position="37"/>
    </location>
</feature>
<keyword evidence="1" id="KW-0805">Transcription regulation</keyword>
<name>A0ABT6S3I4_9ACTN</name>
<gene>
    <name evidence="7" type="ORF">QIS96_02295</name>
</gene>
<evidence type="ECO:0000256" key="4">
    <source>
        <dbReference type="PROSITE-ProRule" id="PRU00335"/>
    </source>
</evidence>
<protein>
    <submittedName>
        <fullName evidence="7">TetR/AcrR family transcriptional regulator</fullName>
    </submittedName>
</protein>
<evidence type="ECO:0000256" key="2">
    <source>
        <dbReference type="ARBA" id="ARBA00023125"/>
    </source>
</evidence>
<evidence type="ECO:0000256" key="3">
    <source>
        <dbReference type="ARBA" id="ARBA00023163"/>
    </source>
</evidence>
<evidence type="ECO:0000313" key="8">
    <source>
        <dbReference type="Proteomes" id="UP001223978"/>
    </source>
</evidence>
<dbReference type="Pfam" id="PF02909">
    <property type="entry name" value="TetR_C_1"/>
    <property type="match status" value="1"/>
</dbReference>
<sequence length="261" mass="28930">MVSAANRARNPARSSVWLEDKAARPASSRKAEQPEGLDRDRIVATAVRLLDAEGLPKLSMRRIATELNVTAMSLYWYVDTKDDILELAVDAVFGELPLTDPDDGQDWRVHLRRLAADYREVLVRHPWVSTILNTYLNIGPHSIAFAEAVQKIIRTTGLPVSVRTGATAAVFQFAYGFGTMEGNFSRRCAASGLTVDEYYEEAMEAFTENPRTSEQIDELKDVIGAHAGRTVAQVWDADFAFALDLMIAGIEAMVTRYATES</sequence>
<dbReference type="InterPro" id="IPR004111">
    <property type="entry name" value="Repressor_TetR_C"/>
</dbReference>
<feature type="compositionally biased region" description="Low complexity" evidence="5">
    <location>
        <begin position="1"/>
        <end position="15"/>
    </location>
</feature>
<dbReference type="SUPFAM" id="SSF48498">
    <property type="entry name" value="Tetracyclin repressor-like, C-terminal domain"/>
    <property type="match status" value="1"/>
</dbReference>
<dbReference type="RefSeq" id="WP_282540615.1">
    <property type="nucleotide sequence ID" value="NZ_JASCIQ010000002.1"/>
</dbReference>
<keyword evidence="2 4" id="KW-0238">DNA-binding</keyword>
<evidence type="ECO:0000313" key="7">
    <source>
        <dbReference type="EMBL" id="MDI3402659.1"/>
    </source>
</evidence>
<feature type="region of interest" description="Disordered" evidence="5">
    <location>
        <begin position="1"/>
        <end position="37"/>
    </location>
</feature>
<evidence type="ECO:0000256" key="5">
    <source>
        <dbReference type="SAM" id="MobiDB-lite"/>
    </source>
</evidence>
<dbReference type="SUPFAM" id="SSF46689">
    <property type="entry name" value="Homeodomain-like"/>
    <property type="match status" value="1"/>
</dbReference>
<dbReference type="Gene3D" id="1.10.357.10">
    <property type="entry name" value="Tetracycline Repressor, domain 2"/>
    <property type="match status" value="1"/>
</dbReference>
<comment type="caution">
    <text evidence="7">The sequence shown here is derived from an EMBL/GenBank/DDBJ whole genome shotgun (WGS) entry which is preliminary data.</text>
</comment>
<feature type="domain" description="HTH tetR-type" evidence="6">
    <location>
        <begin position="36"/>
        <end position="96"/>
    </location>
</feature>
<keyword evidence="3" id="KW-0804">Transcription</keyword>
<dbReference type="InterPro" id="IPR036271">
    <property type="entry name" value="Tet_transcr_reg_TetR-rel_C_sf"/>
</dbReference>
<dbReference type="PROSITE" id="PS50977">
    <property type="entry name" value="HTH_TETR_2"/>
    <property type="match status" value="1"/>
</dbReference>
<reference evidence="7 8" key="1">
    <citation type="submission" date="2023-05" db="EMBL/GenBank/DDBJ databases">
        <title>Draft genome sequence of Streptomyces sp. B-S-A6 isolated from a cave soil in Thailand.</title>
        <authorList>
            <person name="Chamroensaksri N."/>
            <person name="Muangham S."/>
        </authorList>
    </citation>
    <scope>NUCLEOTIDE SEQUENCE [LARGE SCALE GENOMIC DNA]</scope>
    <source>
        <strain evidence="7 8">B-S-A6</strain>
    </source>
</reference>
<dbReference type="Gene3D" id="1.10.10.60">
    <property type="entry name" value="Homeodomain-like"/>
    <property type="match status" value="1"/>
</dbReference>
<dbReference type="PANTHER" id="PTHR30055:SF151">
    <property type="entry name" value="TRANSCRIPTIONAL REGULATORY PROTEIN"/>
    <property type="match status" value="1"/>
</dbReference>
<dbReference type="Pfam" id="PF00440">
    <property type="entry name" value="TetR_N"/>
    <property type="match status" value="1"/>
</dbReference>
<organism evidence="7 8">
    <name type="scientific">Streptomyces cavernicola</name>
    <dbReference type="NCBI Taxonomy" id="3043613"/>
    <lineage>
        <taxon>Bacteria</taxon>
        <taxon>Bacillati</taxon>
        <taxon>Actinomycetota</taxon>
        <taxon>Actinomycetes</taxon>
        <taxon>Kitasatosporales</taxon>
        <taxon>Streptomycetaceae</taxon>
        <taxon>Streptomyces</taxon>
    </lineage>
</organism>
<keyword evidence="8" id="KW-1185">Reference proteome</keyword>
<feature type="DNA-binding region" description="H-T-H motif" evidence="4">
    <location>
        <begin position="59"/>
        <end position="78"/>
    </location>
</feature>
<dbReference type="PANTHER" id="PTHR30055">
    <property type="entry name" value="HTH-TYPE TRANSCRIPTIONAL REGULATOR RUTR"/>
    <property type="match status" value="1"/>
</dbReference>